<feature type="transmembrane region" description="Helical" evidence="1">
    <location>
        <begin position="366"/>
        <end position="388"/>
    </location>
</feature>
<feature type="transmembrane region" description="Helical" evidence="1">
    <location>
        <begin position="158"/>
        <end position="179"/>
    </location>
</feature>
<feature type="transmembrane region" description="Helical" evidence="1">
    <location>
        <begin position="444"/>
        <end position="468"/>
    </location>
</feature>
<feature type="transmembrane region" description="Helical" evidence="1">
    <location>
        <begin position="14"/>
        <end position="36"/>
    </location>
</feature>
<feature type="transmembrane region" description="Helical" evidence="1">
    <location>
        <begin position="475"/>
        <end position="492"/>
    </location>
</feature>
<dbReference type="EMBL" id="JAUHQA010000001">
    <property type="protein sequence ID" value="MDN4480228.1"/>
    <property type="molecule type" value="Genomic_DNA"/>
</dbReference>
<keyword evidence="1" id="KW-0812">Transmembrane</keyword>
<keyword evidence="1" id="KW-0472">Membrane</keyword>
<sequence>MLRTVYLKSLRDRWLGAVIAVASLFAIAWMGLWAYADMGDEATDFISQMPDAYLSLLGITSDAGVAGLMLSNMFNFLGPFVIAGLGISMGAAAIAGEETAGTMNVLGALPRSRARLLRSKALAAATIVVVAGVAASASYVVAAALAGADVGSMDLAAATVHMLVVCLMFGALSLALGAWTGNRALASGVGVGLVVLSFLASGLLPLFDGLAGWAKASPWYWISGPQPMTTGLDWAPLLVLLAVTAVLVGVAWWGLVRRDLGAGASRAPMLERLREDPRLGRAVALLAGRASTRGIATKALTDLRPYLVVAGGAMALQALVLGPLFGAMQNSAVNIGEVVEAMPESILAMVGFADFSTAEGWYFGELMTIVAPVAVAVIAINAGAALAGEERRRTVSVLATMPVSRRSLAIRKAAAIAVGSVIAGVALFAGVAGGNAIAGLGMDVTHIAAGGVLLAGLGMLLGSVAFVAGAVTGRVNAAIGASTGVAVLGWGINSFVPVNPDLADWARVSPFYYYAAGNPLEVGMTWWHLAVLVGVAAALVAVGVVAYGRRDLRG</sequence>
<keyword evidence="3" id="KW-1185">Reference proteome</keyword>
<dbReference type="RefSeq" id="WP_301141585.1">
    <property type="nucleotide sequence ID" value="NZ_JAUHQA010000001.1"/>
</dbReference>
<feature type="transmembrane region" description="Helical" evidence="1">
    <location>
        <begin position="234"/>
        <end position="256"/>
    </location>
</feature>
<accession>A0ABT8GFL9</accession>
<feature type="transmembrane region" description="Helical" evidence="1">
    <location>
        <begin position="76"/>
        <end position="96"/>
    </location>
</feature>
<comment type="caution">
    <text evidence="2">The sequence shown here is derived from an EMBL/GenBank/DDBJ whole genome shotgun (WGS) entry which is preliminary data.</text>
</comment>
<feature type="transmembrane region" description="Helical" evidence="1">
    <location>
        <begin position="191"/>
        <end position="214"/>
    </location>
</feature>
<name>A0ABT8GFL9_9MICO</name>
<protein>
    <submittedName>
        <fullName evidence="2">ABC transporter permease subunit</fullName>
    </submittedName>
</protein>
<dbReference type="Pfam" id="PF12679">
    <property type="entry name" value="ABC2_membrane_2"/>
    <property type="match status" value="2"/>
</dbReference>
<evidence type="ECO:0000313" key="2">
    <source>
        <dbReference type="EMBL" id="MDN4480228.1"/>
    </source>
</evidence>
<dbReference type="PANTHER" id="PTHR37305:SF1">
    <property type="entry name" value="MEMBRANE PROTEIN"/>
    <property type="match status" value="1"/>
</dbReference>
<feature type="transmembrane region" description="Helical" evidence="1">
    <location>
        <begin position="409"/>
        <end position="432"/>
    </location>
</feature>
<organism evidence="2 3">
    <name type="scientific">Demequina muriae</name>
    <dbReference type="NCBI Taxonomy" id="3051664"/>
    <lineage>
        <taxon>Bacteria</taxon>
        <taxon>Bacillati</taxon>
        <taxon>Actinomycetota</taxon>
        <taxon>Actinomycetes</taxon>
        <taxon>Micrococcales</taxon>
        <taxon>Demequinaceae</taxon>
        <taxon>Demequina</taxon>
    </lineage>
</organism>
<feature type="transmembrane region" description="Helical" evidence="1">
    <location>
        <begin position="306"/>
        <end position="325"/>
    </location>
</feature>
<evidence type="ECO:0000256" key="1">
    <source>
        <dbReference type="SAM" id="Phobius"/>
    </source>
</evidence>
<feature type="transmembrane region" description="Helical" evidence="1">
    <location>
        <begin position="526"/>
        <end position="548"/>
    </location>
</feature>
<evidence type="ECO:0000313" key="3">
    <source>
        <dbReference type="Proteomes" id="UP001172708"/>
    </source>
</evidence>
<dbReference type="Proteomes" id="UP001172708">
    <property type="component" value="Unassembled WGS sequence"/>
</dbReference>
<keyword evidence="1" id="KW-1133">Transmembrane helix</keyword>
<dbReference type="PANTHER" id="PTHR37305">
    <property type="entry name" value="INTEGRAL MEMBRANE PROTEIN-RELATED"/>
    <property type="match status" value="1"/>
</dbReference>
<reference evidence="2" key="1">
    <citation type="submission" date="2023-06" db="EMBL/GenBank/DDBJ databases">
        <title>Egi l300058.</title>
        <authorList>
            <person name="Gao L."/>
            <person name="Fang B.-Z."/>
            <person name="Li W.-J."/>
        </authorList>
    </citation>
    <scope>NUCLEOTIDE SEQUENCE</scope>
    <source>
        <strain evidence="2">EGI L300058</strain>
    </source>
</reference>
<feature type="transmembrane region" description="Helical" evidence="1">
    <location>
        <begin position="121"/>
        <end position="146"/>
    </location>
</feature>
<proteinExistence type="predicted"/>
<gene>
    <name evidence="2" type="ORF">QQX02_04735</name>
</gene>